<comment type="pathway">
    <text evidence="1 7">Pyrimidine metabolism; UMP biosynthesis via de novo pathway; (S)-dihydroorotate from bicarbonate: step 2/3.</text>
</comment>
<dbReference type="EMBL" id="MEYH01000083">
    <property type="protein sequence ID" value="OGD14471.1"/>
    <property type="molecule type" value="Genomic_DNA"/>
</dbReference>
<dbReference type="UniPathway" id="UPA00070">
    <property type="reaction ID" value="UER00116"/>
</dbReference>
<comment type="caution">
    <text evidence="10">The sequence shown here is derived from an EMBL/GenBank/DDBJ whole genome shotgun (WGS) entry which is preliminary data.</text>
</comment>
<dbReference type="FunFam" id="3.40.50.1370:FF:000001">
    <property type="entry name" value="Aspartate carbamoyltransferase"/>
    <property type="match status" value="1"/>
</dbReference>
<feature type="binding site" evidence="7">
    <location>
        <position position="134"/>
    </location>
    <ligand>
        <name>carbamoyl phosphate</name>
        <dbReference type="ChEBI" id="CHEBI:58228"/>
    </ligand>
</feature>
<evidence type="ECO:0000256" key="5">
    <source>
        <dbReference type="ARBA" id="ARBA00043884"/>
    </source>
</evidence>
<evidence type="ECO:0000256" key="6">
    <source>
        <dbReference type="ARBA" id="ARBA00048859"/>
    </source>
</evidence>
<evidence type="ECO:0000256" key="2">
    <source>
        <dbReference type="ARBA" id="ARBA00008896"/>
    </source>
</evidence>
<evidence type="ECO:0000313" key="10">
    <source>
        <dbReference type="EMBL" id="OGD14471.1"/>
    </source>
</evidence>
<dbReference type="EC" id="2.1.3.2" evidence="7"/>
<evidence type="ECO:0000256" key="7">
    <source>
        <dbReference type="HAMAP-Rule" id="MF_00001"/>
    </source>
</evidence>
<comment type="similarity">
    <text evidence="2 7">Belongs to the aspartate/ornithine carbamoyltransferase superfamily. ATCase family.</text>
</comment>
<dbReference type="InterPro" id="IPR006131">
    <property type="entry name" value="Asp_carbamoyltransf_Asp/Orn-bd"/>
</dbReference>
<feature type="binding site" evidence="7">
    <location>
        <position position="137"/>
    </location>
    <ligand>
        <name>carbamoyl phosphate</name>
        <dbReference type="ChEBI" id="CHEBI:58228"/>
    </ligand>
</feature>
<dbReference type="GO" id="GO:0004070">
    <property type="term" value="F:aspartate carbamoyltransferase activity"/>
    <property type="evidence" value="ECO:0007669"/>
    <property type="project" value="UniProtKB-UniRule"/>
</dbReference>
<dbReference type="InterPro" id="IPR006132">
    <property type="entry name" value="Asp/Orn_carbamoyltranf_P-bd"/>
</dbReference>
<dbReference type="FunFam" id="3.40.50.1370:FF:000002">
    <property type="entry name" value="Aspartate carbamoyltransferase 2"/>
    <property type="match status" value="1"/>
</dbReference>
<dbReference type="AlphaFoldDB" id="A0A1F5A7F8"/>
<name>A0A1F5A7F8_9BACT</name>
<dbReference type="InterPro" id="IPR036901">
    <property type="entry name" value="Asp/Orn_carbamoylTrfase_sf"/>
</dbReference>
<feature type="domain" description="Aspartate/ornithine carbamoyltransferase carbamoyl-P binding" evidence="9">
    <location>
        <begin position="5"/>
        <end position="146"/>
    </location>
</feature>
<dbReference type="HAMAP" id="MF_00001">
    <property type="entry name" value="Asp_carb_tr"/>
    <property type="match status" value="1"/>
</dbReference>
<protein>
    <recommendedName>
        <fullName evidence="7">Aspartate carbamoyltransferase</fullName>
        <ecNumber evidence="7">2.1.3.2</ecNumber>
    </recommendedName>
    <alternativeName>
        <fullName evidence="7">Aspartate transcarbamylase</fullName>
        <shortName evidence="7">ATCase</shortName>
    </alternativeName>
</protein>
<feature type="binding site" evidence="7">
    <location>
        <position position="268"/>
    </location>
    <ligand>
        <name>carbamoyl phosphate</name>
        <dbReference type="ChEBI" id="CHEBI:58228"/>
    </ligand>
</feature>
<dbReference type="STRING" id="1797291.A2V47_05125"/>
<dbReference type="NCBIfam" id="NF002032">
    <property type="entry name" value="PRK00856.1"/>
    <property type="match status" value="1"/>
</dbReference>
<dbReference type="PRINTS" id="PR00100">
    <property type="entry name" value="AOTCASE"/>
</dbReference>
<feature type="binding site" evidence="7">
    <location>
        <position position="228"/>
    </location>
    <ligand>
        <name>L-aspartate</name>
        <dbReference type="ChEBI" id="CHEBI:29991"/>
    </ligand>
</feature>
<organism evidence="10 11">
    <name type="scientific">Candidatus Sediminicultor quintus</name>
    <dbReference type="NCBI Taxonomy" id="1797291"/>
    <lineage>
        <taxon>Bacteria</taxon>
        <taxon>Pseudomonadati</taxon>
        <taxon>Atribacterota</taxon>
        <taxon>Candidatus Phoenicimicrobiia</taxon>
        <taxon>Candidatus Pheonicimicrobiales</taxon>
        <taxon>Candidatus Phoenicimicrobiaceae</taxon>
        <taxon>Candidatus Sediminicultor</taxon>
    </lineage>
</organism>
<evidence type="ECO:0000313" key="11">
    <source>
        <dbReference type="Proteomes" id="UP000177701"/>
    </source>
</evidence>
<evidence type="ECO:0000259" key="9">
    <source>
        <dbReference type="Pfam" id="PF02729"/>
    </source>
</evidence>
<reference evidence="10 11" key="1">
    <citation type="journal article" date="2016" name="Nat. Commun.">
        <title>Thousands of microbial genomes shed light on interconnected biogeochemical processes in an aquifer system.</title>
        <authorList>
            <person name="Anantharaman K."/>
            <person name="Brown C.T."/>
            <person name="Hug L.A."/>
            <person name="Sharon I."/>
            <person name="Castelle C.J."/>
            <person name="Probst A.J."/>
            <person name="Thomas B.C."/>
            <person name="Singh A."/>
            <person name="Wilkins M.J."/>
            <person name="Karaoz U."/>
            <person name="Brodie E.L."/>
            <person name="Williams K.H."/>
            <person name="Hubbard S.S."/>
            <person name="Banfield J.F."/>
        </authorList>
    </citation>
    <scope>NUCLEOTIDE SEQUENCE [LARGE SCALE GENOMIC DNA]</scope>
</reference>
<comment type="catalytic activity">
    <reaction evidence="6 7">
        <text>carbamoyl phosphate + L-aspartate = N-carbamoyl-L-aspartate + phosphate + H(+)</text>
        <dbReference type="Rhea" id="RHEA:20013"/>
        <dbReference type="ChEBI" id="CHEBI:15378"/>
        <dbReference type="ChEBI" id="CHEBI:29991"/>
        <dbReference type="ChEBI" id="CHEBI:32814"/>
        <dbReference type="ChEBI" id="CHEBI:43474"/>
        <dbReference type="ChEBI" id="CHEBI:58228"/>
        <dbReference type="EC" id="2.1.3.2"/>
    </reaction>
</comment>
<dbReference type="PROSITE" id="PS00097">
    <property type="entry name" value="CARBAMOYLTRANSFERASE"/>
    <property type="match status" value="1"/>
</dbReference>
<dbReference type="GO" id="GO:0016597">
    <property type="term" value="F:amino acid binding"/>
    <property type="evidence" value="ECO:0007669"/>
    <property type="project" value="InterPro"/>
</dbReference>
<feature type="binding site" evidence="7">
    <location>
        <position position="85"/>
    </location>
    <ligand>
        <name>L-aspartate</name>
        <dbReference type="ChEBI" id="CHEBI:29991"/>
    </ligand>
</feature>
<dbReference type="PANTHER" id="PTHR45753:SF6">
    <property type="entry name" value="ASPARTATE CARBAMOYLTRANSFERASE"/>
    <property type="match status" value="1"/>
</dbReference>
<keyword evidence="4 7" id="KW-0665">Pyrimidine biosynthesis</keyword>
<proteinExistence type="inferred from homology"/>
<dbReference type="GO" id="GO:0006520">
    <property type="term" value="P:amino acid metabolic process"/>
    <property type="evidence" value="ECO:0007669"/>
    <property type="project" value="InterPro"/>
</dbReference>
<evidence type="ECO:0000259" key="8">
    <source>
        <dbReference type="Pfam" id="PF00185"/>
    </source>
</evidence>
<dbReference type="GO" id="GO:0006207">
    <property type="term" value="P:'de novo' pyrimidine nucleobase biosynthetic process"/>
    <property type="evidence" value="ECO:0007669"/>
    <property type="project" value="InterPro"/>
</dbReference>
<feature type="binding site" evidence="7">
    <location>
        <position position="167"/>
    </location>
    <ligand>
        <name>L-aspartate</name>
        <dbReference type="ChEBI" id="CHEBI:29991"/>
    </ligand>
</feature>
<comment type="subunit">
    <text evidence="7">Heterododecamer (2C3:3R2) of six catalytic PyrB chains organized as two trimers (C3), and six regulatory PyrI chains organized as three dimers (R2).</text>
</comment>
<gene>
    <name evidence="7" type="primary">pyrB</name>
    <name evidence="10" type="ORF">A2V47_05125</name>
</gene>
<feature type="domain" description="Aspartate/ornithine carbamoyltransferase Asp/Orn-binding" evidence="8">
    <location>
        <begin position="154"/>
        <end position="302"/>
    </location>
</feature>
<evidence type="ECO:0000256" key="4">
    <source>
        <dbReference type="ARBA" id="ARBA00022975"/>
    </source>
</evidence>
<dbReference type="SUPFAM" id="SSF53671">
    <property type="entry name" value="Aspartate/ornithine carbamoyltransferase"/>
    <property type="match status" value="1"/>
</dbReference>
<evidence type="ECO:0000256" key="1">
    <source>
        <dbReference type="ARBA" id="ARBA00004852"/>
    </source>
</evidence>
<feature type="binding site" evidence="7">
    <location>
        <position position="267"/>
    </location>
    <ligand>
        <name>carbamoyl phosphate</name>
        <dbReference type="ChEBI" id="CHEBI:58228"/>
    </ligand>
</feature>
<dbReference type="Proteomes" id="UP000177701">
    <property type="component" value="Unassembled WGS sequence"/>
</dbReference>
<dbReference type="PANTHER" id="PTHR45753">
    <property type="entry name" value="ORNITHINE CARBAMOYLTRANSFERASE, MITOCHONDRIAL"/>
    <property type="match status" value="1"/>
</dbReference>
<dbReference type="InterPro" id="IPR006130">
    <property type="entry name" value="Asp/Orn_carbamoylTrfase"/>
</dbReference>
<feature type="binding site" evidence="7">
    <location>
        <position position="57"/>
    </location>
    <ligand>
        <name>carbamoyl phosphate</name>
        <dbReference type="ChEBI" id="CHEBI:58228"/>
    </ligand>
</feature>
<sequence length="307" mass="33956">MLKGKDILNTAQFSLQELDLIMNTAASFEKQVKDENIIRNMEGKIVATLFFEPSTRTRLSFETAANRLGARVISVADAKSSSAAKGESLADTIRTVDGYADVIVMRHPMNGSAQIAADNAKHPFINAGDGSGQHPTQALLDIYTIRKEKGALGGQTVTFVGDLKYGRTVHSLSYFMTLYGNKMLFVSPQSLRMPSEINADLRSRGAEIEETDDLKKALSVSDIVYVTRVQRERFENPQEYEKVKGSYIINRAMINQAKKGITILHPLPRVDEISTDVDDYEGAAYFRQAHNGVYIRMALLALVSGKV</sequence>
<dbReference type="GO" id="GO:0044205">
    <property type="term" value="P:'de novo' UMP biosynthetic process"/>
    <property type="evidence" value="ECO:0007669"/>
    <property type="project" value="UniProtKB-UniRule"/>
</dbReference>
<keyword evidence="3 7" id="KW-0808">Transferase</keyword>
<dbReference type="Gene3D" id="3.40.50.1370">
    <property type="entry name" value="Aspartate/ornithine carbamoyltransferase"/>
    <property type="match status" value="2"/>
</dbReference>
<feature type="binding site" evidence="7">
    <location>
        <position position="56"/>
    </location>
    <ligand>
        <name>carbamoyl phosphate</name>
        <dbReference type="ChEBI" id="CHEBI:58228"/>
    </ligand>
</feature>
<feature type="binding site" evidence="7">
    <location>
        <position position="106"/>
    </location>
    <ligand>
        <name>carbamoyl phosphate</name>
        <dbReference type="ChEBI" id="CHEBI:58228"/>
    </ligand>
</feature>
<dbReference type="Pfam" id="PF02729">
    <property type="entry name" value="OTCace_N"/>
    <property type="match status" value="1"/>
</dbReference>
<dbReference type="InterPro" id="IPR002082">
    <property type="entry name" value="Asp_carbamoyltransf"/>
</dbReference>
<evidence type="ECO:0000256" key="3">
    <source>
        <dbReference type="ARBA" id="ARBA00022679"/>
    </source>
</evidence>
<dbReference type="NCBIfam" id="TIGR00670">
    <property type="entry name" value="asp_carb_tr"/>
    <property type="match status" value="1"/>
</dbReference>
<dbReference type="PRINTS" id="PR00101">
    <property type="entry name" value="ATCASE"/>
</dbReference>
<accession>A0A1F5A7F8</accession>
<dbReference type="Pfam" id="PF00185">
    <property type="entry name" value="OTCace"/>
    <property type="match status" value="1"/>
</dbReference>
<comment type="function">
    <text evidence="5 7">Catalyzes the condensation of carbamoyl phosphate and aspartate to form carbamoyl aspartate and inorganic phosphate, the committed step in the de novo pyrimidine nucleotide biosynthesis pathway.</text>
</comment>